<sequence>MYNIQPFLKKQTEPSGSVKSRQIPVSLQFLSCLAQIIPKPFQKNAKFRQTAMMLLDDKGVEQQKNEKQIILPVVLYRINFLIIIIKINAG</sequence>
<gene>
    <name evidence="1" type="ORF">SDC9_116120</name>
</gene>
<comment type="caution">
    <text evidence="1">The sequence shown here is derived from an EMBL/GenBank/DDBJ whole genome shotgun (WGS) entry which is preliminary data.</text>
</comment>
<proteinExistence type="predicted"/>
<name>A0A645BUR0_9ZZZZ</name>
<dbReference type="EMBL" id="VSSQ01022693">
    <property type="protein sequence ID" value="MPM69176.1"/>
    <property type="molecule type" value="Genomic_DNA"/>
</dbReference>
<protein>
    <submittedName>
        <fullName evidence="1">Uncharacterized protein</fullName>
    </submittedName>
</protein>
<dbReference type="AlphaFoldDB" id="A0A645BUR0"/>
<reference evidence="1" key="1">
    <citation type="submission" date="2019-08" db="EMBL/GenBank/DDBJ databases">
        <authorList>
            <person name="Kucharzyk K."/>
            <person name="Murdoch R.W."/>
            <person name="Higgins S."/>
            <person name="Loffler F."/>
        </authorList>
    </citation>
    <scope>NUCLEOTIDE SEQUENCE</scope>
</reference>
<evidence type="ECO:0000313" key="1">
    <source>
        <dbReference type="EMBL" id="MPM69176.1"/>
    </source>
</evidence>
<accession>A0A645BUR0</accession>
<organism evidence="1">
    <name type="scientific">bioreactor metagenome</name>
    <dbReference type="NCBI Taxonomy" id="1076179"/>
    <lineage>
        <taxon>unclassified sequences</taxon>
        <taxon>metagenomes</taxon>
        <taxon>ecological metagenomes</taxon>
    </lineage>
</organism>